<proteinExistence type="predicted"/>
<organism evidence="1">
    <name type="scientific">Paenibacillus sp. BIHB 4019</name>
    <dbReference type="NCBI Taxonomy" id="1870819"/>
    <lineage>
        <taxon>Bacteria</taxon>
        <taxon>Bacillati</taxon>
        <taxon>Bacillota</taxon>
        <taxon>Bacilli</taxon>
        <taxon>Bacillales</taxon>
        <taxon>Paenibacillaceae</taxon>
        <taxon>Paenibacillus</taxon>
    </lineage>
</organism>
<dbReference type="EMBL" id="CP016808">
    <property type="protein sequence ID" value="ANY70795.1"/>
    <property type="molecule type" value="Genomic_DNA"/>
</dbReference>
<gene>
    <name evidence="1" type="ORF">BBD42_17320</name>
</gene>
<dbReference type="AlphaFoldDB" id="A0A1B2DSX9"/>
<evidence type="ECO:0000313" key="1">
    <source>
        <dbReference type="EMBL" id="ANY70795.1"/>
    </source>
</evidence>
<name>A0A1B2DSX9_9BACL</name>
<accession>A0A1B2DSX9</accession>
<protein>
    <submittedName>
        <fullName evidence="1">Uncharacterized protein</fullName>
    </submittedName>
</protein>
<sequence>MDFKSGDVILNDFDFNEGVALDQQIWSFKEDILQVRYDNKFVLDLGWYPEFNLDDGSFKLIIVEIDDWLNPLFIKRTKSLNEIYEYIKEAILFVEKLK</sequence>
<reference evidence="1" key="1">
    <citation type="submission" date="2016-08" db="EMBL/GenBank/DDBJ databases">
        <title>Complete Genome Seqeunce of Paenibacillus sp. BIHB 4019 from tea rhizoplane.</title>
        <authorList>
            <person name="Thakur R."/>
            <person name="Swarnkar M.K."/>
            <person name="Gulati A."/>
        </authorList>
    </citation>
    <scope>NUCLEOTIDE SEQUENCE [LARGE SCALE GENOMIC DNA]</scope>
    <source>
        <strain evidence="1">BIHB4019</strain>
    </source>
</reference>